<organism evidence="5 6">
    <name type="scientific">Klebsiella pneumoniae subsp. ozaenae</name>
    <dbReference type="NCBI Taxonomy" id="574"/>
    <lineage>
        <taxon>Bacteria</taxon>
        <taxon>Pseudomonadati</taxon>
        <taxon>Pseudomonadota</taxon>
        <taxon>Gammaproteobacteria</taxon>
        <taxon>Enterobacterales</taxon>
        <taxon>Enterobacteriaceae</taxon>
        <taxon>Klebsiella/Raoultella group</taxon>
        <taxon>Klebsiella</taxon>
        <taxon>Klebsiella pneumoniae complex</taxon>
    </lineage>
</organism>
<protein>
    <submittedName>
        <fullName evidence="5">Outer membrane protein assembly factor YaeT</fullName>
    </submittedName>
</protein>
<dbReference type="InterPro" id="IPR034746">
    <property type="entry name" value="POTRA"/>
</dbReference>
<keyword evidence="3" id="KW-0732">Signal</keyword>
<proteinExistence type="predicted"/>
<gene>
    <name evidence="5" type="primary">yaeT_4</name>
    <name evidence="5" type="ORF">NCTC10313_06713</name>
</gene>
<keyword evidence="2" id="KW-0472">Membrane</keyword>
<evidence type="ECO:0000256" key="1">
    <source>
        <dbReference type="ARBA" id="ARBA00004370"/>
    </source>
</evidence>
<accession>A0A378B4Y7</accession>
<dbReference type="GO" id="GO:0016020">
    <property type="term" value="C:membrane"/>
    <property type="evidence" value="ECO:0007669"/>
    <property type="project" value="UniProtKB-SubCell"/>
</dbReference>
<dbReference type="AlphaFoldDB" id="A0A378B4Y7"/>
<sequence>MLKKTHIISGLLIAPLTLYAATSYQVDDIRFEGLQRVTIGAALLSMPLHAGDAVTPEDVSEAVRALYASGNFENVQILRDGKTLVVQV</sequence>
<reference evidence="5 6" key="1">
    <citation type="submission" date="2018-06" db="EMBL/GenBank/DDBJ databases">
        <authorList>
            <consortium name="Pathogen Informatics"/>
            <person name="Doyle S."/>
        </authorList>
    </citation>
    <scope>NUCLEOTIDE SEQUENCE [LARGE SCALE GENOMIC DNA]</scope>
    <source>
        <strain evidence="5 6">NCTC10313</strain>
    </source>
</reference>
<dbReference type="PROSITE" id="PS51779">
    <property type="entry name" value="POTRA"/>
    <property type="match status" value="1"/>
</dbReference>
<dbReference type="Gene3D" id="3.10.20.310">
    <property type="entry name" value="membrane protein fhac"/>
    <property type="match status" value="1"/>
</dbReference>
<feature type="domain" description="POTRA" evidence="4">
    <location>
        <begin position="24"/>
        <end position="88"/>
    </location>
</feature>
<name>A0A378B4Y7_KLEPO</name>
<dbReference type="Proteomes" id="UP000254487">
    <property type="component" value="Unassembled WGS sequence"/>
</dbReference>
<evidence type="ECO:0000256" key="2">
    <source>
        <dbReference type="ARBA" id="ARBA00023136"/>
    </source>
</evidence>
<comment type="subcellular location">
    <subcellularLocation>
        <location evidence="1">Membrane</location>
    </subcellularLocation>
</comment>
<evidence type="ECO:0000256" key="3">
    <source>
        <dbReference type="SAM" id="SignalP"/>
    </source>
</evidence>
<evidence type="ECO:0000259" key="4">
    <source>
        <dbReference type="PROSITE" id="PS51779"/>
    </source>
</evidence>
<evidence type="ECO:0000313" key="5">
    <source>
        <dbReference type="EMBL" id="STV29667.1"/>
    </source>
</evidence>
<dbReference type="FunFam" id="3.10.20.310:FF:000003">
    <property type="entry name" value="Outer membrane protein assembly factor BamA"/>
    <property type="match status" value="1"/>
</dbReference>
<feature type="chain" id="PRO_5016664012" evidence="3">
    <location>
        <begin position="21"/>
        <end position="88"/>
    </location>
</feature>
<feature type="signal peptide" evidence="3">
    <location>
        <begin position="1"/>
        <end position="20"/>
    </location>
</feature>
<evidence type="ECO:0000313" key="6">
    <source>
        <dbReference type="Proteomes" id="UP000254487"/>
    </source>
</evidence>
<dbReference type="EMBL" id="UGLW01000003">
    <property type="protein sequence ID" value="STV29667.1"/>
    <property type="molecule type" value="Genomic_DNA"/>
</dbReference>